<proteinExistence type="inferred from homology"/>
<sequence>MSVFVVGGDRIQTIKENLKEMGFNKISHVTGRRTRHRKIQVPTNTDLVLILTDYVGHTVVESIKEQSKSQNTRIVYSRRAWTSIEKTLKDTIGEN</sequence>
<dbReference type="Pfam" id="PF10087">
    <property type="entry name" value="DUF2325"/>
    <property type="match status" value="1"/>
</dbReference>
<evidence type="ECO:0000313" key="7">
    <source>
        <dbReference type="Proteomes" id="UP000663464"/>
    </source>
</evidence>
<gene>
    <name evidence="2" type="ORF">EXM69_05105</name>
    <name evidence="3" type="ORF">FC871_06410</name>
    <name evidence="4" type="ORF">JQS73_01850</name>
</gene>
<dbReference type="AlphaFoldDB" id="A0A0A2HBK6"/>
<dbReference type="Proteomes" id="UP000663464">
    <property type="component" value="Chromosome"/>
</dbReference>
<dbReference type="InterPro" id="IPR016772">
    <property type="entry name" value="UCP020408"/>
</dbReference>
<dbReference type="Proteomes" id="UP000473887">
    <property type="component" value="Unassembled WGS sequence"/>
</dbReference>
<reference evidence="4" key="4">
    <citation type="submission" date="2021-02" db="EMBL/GenBank/DDBJ databases">
        <authorList>
            <person name="Dover N."/>
            <person name="Barash J.R."/>
            <person name="Bell J.M."/>
            <person name="Sylvester M.D."/>
            <person name="Arnon S."/>
        </authorList>
    </citation>
    <scope>NUCLEOTIDE SEQUENCE</scope>
    <source>
        <strain evidence="4">IBCA10-7060</strain>
    </source>
</reference>
<dbReference type="Proteomes" id="UP000480039">
    <property type="component" value="Unassembled WGS sequence"/>
</dbReference>
<evidence type="ECO:0000313" key="4">
    <source>
        <dbReference type="EMBL" id="QRI53893.1"/>
    </source>
</evidence>
<name>A0A0A2HBK6_CLOBO</name>
<accession>A0A0A2HBK6</accession>
<dbReference type="RefSeq" id="WP_003357003.1">
    <property type="nucleotide sequence ID" value="NZ_CP013683.1"/>
</dbReference>
<comment type="similarity">
    <text evidence="1">Belongs to the UPF0751 family.</text>
</comment>
<protein>
    <submittedName>
        <fullName evidence="3">DUF2325 domain-containing protein</fullName>
    </submittedName>
</protein>
<reference evidence="4 7" key="1">
    <citation type="journal article" date="2014" name="J. Infect. Dis.">
        <title>Molecular characterization of a novel botulinum neurotoxin type H gene.</title>
        <authorList>
            <person name="Dover N."/>
            <person name="Barash J.R."/>
            <person name="Hill K.K."/>
            <person name="Xie G."/>
            <person name="Arnon S.S."/>
        </authorList>
    </citation>
    <scope>NUCLEOTIDE SEQUENCE [LARGE SCALE GENOMIC DNA]</scope>
    <source>
        <strain evidence="4 7">IBCA10-7060</strain>
    </source>
</reference>
<dbReference type="OMA" id="CEYCKVF"/>
<dbReference type="EMBL" id="CP069280">
    <property type="protein sequence ID" value="QRI53893.1"/>
    <property type="molecule type" value="Genomic_DNA"/>
</dbReference>
<organism evidence="3 6">
    <name type="scientific">Clostridium botulinum</name>
    <dbReference type="NCBI Taxonomy" id="1491"/>
    <lineage>
        <taxon>Bacteria</taxon>
        <taxon>Bacillati</taxon>
        <taxon>Bacillota</taxon>
        <taxon>Clostridia</taxon>
        <taxon>Eubacteriales</taxon>
        <taxon>Clostridiaceae</taxon>
        <taxon>Clostridium</taxon>
    </lineage>
</organism>
<dbReference type="EMBL" id="SGKC01000006">
    <property type="protein sequence ID" value="NEZ91338.1"/>
    <property type="molecule type" value="Genomic_DNA"/>
</dbReference>
<evidence type="ECO:0000313" key="5">
    <source>
        <dbReference type="Proteomes" id="UP000473887"/>
    </source>
</evidence>
<reference evidence="2 5" key="2">
    <citation type="submission" date="2019-02" db="EMBL/GenBank/DDBJ databases">
        <title>Genome sequencing of Clostridium botulinum clinical isolates.</title>
        <authorList>
            <person name="Brunt J."/>
            <person name="Van Vliet A.H.M."/>
            <person name="Stringer S.C."/>
            <person name="Grant K.A."/>
            <person name="Carter A.C."/>
            <person name="Peck M.W."/>
        </authorList>
    </citation>
    <scope>NUCLEOTIDE SEQUENCE [LARGE SCALE GENOMIC DNA]</scope>
    <source>
        <strain evidence="2 5">H142660711</strain>
    </source>
</reference>
<dbReference type="PIRSF" id="PIRSF020408">
    <property type="entry name" value="UCP020408"/>
    <property type="match status" value="1"/>
</dbReference>
<reference evidence="3 6" key="3">
    <citation type="submission" date="2019-04" db="EMBL/GenBank/DDBJ databases">
        <title>Genome sequencing of Clostridium botulinum Groups I-IV and Clostridium butyricum.</title>
        <authorList>
            <person name="Brunt J."/>
            <person name="Van Vliet A.H.M."/>
            <person name="Stringer S.C."/>
            <person name="Carter A.T."/>
            <person name="Peck M.W."/>
        </authorList>
    </citation>
    <scope>NUCLEOTIDE SEQUENCE [LARGE SCALE GENOMIC DNA]</scope>
    <source>
        <strain evidence="3 6">Colworth BL30</strain>
    </source>
</reference>
<dbReference type="EMBL" id="SWQE01000003">
    <property type="protein sequence ID" value="NFJ08120.1"/>
    <property type="molecule type" value="Genomic_DNA"/>
</dbReference>
<evidence type="ECO:0000256" key="1">
    <source>
        <dbReference type="ARBA" id="ARBA00007189"/>
    </source>
</evidence>
<evidence type="ECO:0000313" key="6">
    <source>
        <dbReference type="Proteomes" id="UP000480039"/>
    </source>
</evidence>
<evidence type="ECO:0000313" key="2">
    <source>
        <dbReference type="EMBL" id="NEZ91338.1"/>
    </source>
</evidence>
<evidence type="ECO:0000313" key="3">
    <source>
        <dbReference type="EMBL" id="NFJ08120.1"/>
    </source>
</evidence>